<organism evidence="1">
    <name type="scientific">viral metagenome</name>
    <dbReference type="NCBI Taxonomy" id="1070528"/>
    <lineage>
        <taxon>unclassified sequences</taxon>
        <taxon>metagenomes</taxon>
        <taxon>organismal metagenomes</taxon>
    </lineage>
</organism>
<name>A0A6C0DNI2_9ZZZZ</name>
<sequence>MPIVSKKVKALQKDILIKNQIITLLNKSNTPNTQQTLQQSTANSNYYVSLYQNDNKDLSFNTTSNSLITKNLVIQNQPACYVDASNSYDLVNKSQMNKYAGFDLSAGYRFYSEDWIRGDVSGNFNWIATTASSGTVTTIASDISHVGIVKLGVANNNSSSTSILTLPITTWFFSKNIKSIRYLVRPLSDNNYGNATAHVGISSNVNGLIATASWYYSSTTSSASPNKWECYVNNISQKYLSTFGVTALNSTFATKWVLFEIEFDSLGYPSFYITLLGVTNRTLVHKETINVVDTTSQLRPYIYIKNNSGNPKTFDIDYIDWVVSP</sequence>
<reference evidence="1" key="1">
    <citation type="journal article" date="2020" name="Nature">
        <title>Giant virus diversity and host interactions through global metagenomics.</title>
        <authorList>
            <person name="Schulz F."/>
            <person name="Roux S."/>
            <person name="Paez-Espino D."/>
            <person name="Jungbluth S."/>
            <person name="Walsh D.A."/>
            <person name="Denef V.J."/>
            <person name="McMahon K.D."/>
            <person name="Konstantinidis K.T."/>
            <person name="Eloe-Fadrosh E.A."/>
            <person name="Kyrpides N.C."/>
            <person name="Woyke T."/>
        </authorList>
    </citation>
    <scope>NUCLEOTIDE SEQUENCE</scope>
    <source>
        <strain evidence="1">GVMAG-M-3300023174-24</strain>
    </source>
</reference>
<evidence type="ECO:0000313" key="1">
    <source>
        <dbReference type="EMBL" id="QHT17135.1"/>
    </source>
</evidence>
<protein>
    <submittedName>
        <fullName evidence="1">Uncharacterized protein</fullName>
    </submittedName>
</protein>
<accession>A0A6C0DNI2</accession>
<proteinExistence type="predicted"/>
<dbReference type="AlphaFoldDB" id="A0A6C0DNI2"/>
<dbReference type="EMBL" id="MN739631">
    <property type="protein sequence ID" value="QHT17135.1"/>
    <property type="molecule type" value="Genomic_DNA"/>
</dbReference>